<proteinExistence type="predicted"/>
<dbReference type="AlphaFoldDB" id="M1XN06"/>
<dbReference type="EMBL" id="HF582854">
    <property type="protein sequence ID" value="CCQ35270.1"/>
    <property type="molecule type" value="Genomic_DNA"/>
</dbReference>
<dbReference type="Proteomes" id="UP000011867">
    <property type="component" value="Chromosome"/>
</dbReference>
<reference evidence="2 3" key="1">
    <citation type="journal article" date="2013" name="Genome Announc.">
        <title>Genome of the haloarchaeon Natronomonas moolapensis, a neutrophilic member of a previously haloalkaliphilic genus.</title>
        <authorList>
            <person name="Dyall-Smith M.L."/>
            <person name="Pfeiffer F."/>
            <person name="Oberwinkler T."/>
            <person name="Klee K."/>
            <person name="Rampp M."/>
            <person name="Palm P."/>
            <person name="Gross K."/>
            <person name="Schuster S.C."/>
            <person name="Oesterhelt D."/>
        </authorList>
    </citation>
    <scope>NUCLEOTIDE SEQUENCE [LARGE SCALE GENOMIC DNA]</scope>
    <source>
        <strain evidence="3">DSM 18674 / JCM 14361 / 8.8.11</strain>
    </source>
</reference>
<accession>M1XN06</accession>
<evidence type="ECO:0000256" key="1">
    <source>
        <dbReference type="SAM" id="MobiDB-lite"/>
    </source>
</evidence>
<protein>
    <submittedName>
        <fullName evidence="2">Uncharacterized protein</fullName>
    </submittedName>
</protein>
<evidence type="ECO:0000313" key="3">
    <source>
        <dbReference type="Proteomes" id="UP000011867"/>
    </source>
</evidence>
<name>M1XN06_NATM8</name>
<dbReference type="eggNOG" id="arCOG04689">
    <property type="taxonomic scope" value="Archaea"/>
</dbReference>
<feature type="region of interest" description="Disordered" evidence="1">
    <location>
        <begin position="57"/>
        <end position="228"/>
    </location>
</feature>
<feature type="compositionally biased region" description="Acidic residues" evidence="1">
    <location>
        <begin position="160"/>
        <end position="179"/>
    </location>
</feature>
<organism evidence="2 3">
    <name type="scientific">Natronomonas moolapensis (strain DSM 18674 / CECT 7526 / JCM 14361 / 8.8.11)</name>
    <dbReference type="NCBI Taxonomy" id="268739"/>
    <lineage>
        <taxon>Archaea</taxon>
        <taxon>Methanobacteriati</taxon>
        <taxon>Methanobacteriota</taxon>
        <taxon>Stenosarchaea group</taxon>
        <taxon>Halobacteria</taxon>
        <taxon>Halobacteriales</taxon>
        <taxon>Natronomonadaceae</taxon>
        <taxon>Natronomonas</taxon>
    </lineage>
</organism>
<keyword evidence="3" id="KW-1185">Reference proteome</keyword>
<dbReference type="OrthoDB" id="205650at2157"/>
<dbReference type="KEGG" id="nmo:Nmlp_1058"/>
<sequence>MGLQCSLLGHTFEDAGVEREREEQGSEVITTEREVERCRRCGTERVVSESTEVAAVVDASDVGLEAESGSESDGREREAGADSNGSDADSGIASAVERSGVGAAEGKADPDEGGIDATPPGTAASDEFGTDGPTASSTAPDPNADADVGENTDSGGPPDPDAEDAEILTDDGDGGEDVDPAERKPGEWPGGAGGTNAGTSANADAADSVGAEGPAETPPPGEESLSGITVPEGAIACPDCSFRVEADSGYRAGDPCPDCGAWLEAERNQ</sequence>
<dbReference type="Pfam" id="PF23373">
    <property type="entry name" value="DUF7093"/>
    <property type="match status" value="1"/>
</dbReference>
<feature type="compositionally biased region" description="Low complexity" evidence="1">
    <location>
        <begin position="197"/>
        <end position="215"/>
    </location>
</feature>
<dbReference type="GeneID" id="14650498"/>
<dbReference type="HOGENOM" id="CLU_057816_0_0_2"/>
<evidence type="ECO:0000313" key="2">
    <source>
        <dbReference type="EMBL" id="CCQ35270.1"/>
    </source>
</evidence>
<dbReference type="STRING" id="268739.Nmlp_1058"/>
<dbReference type="RefSeq" id="WP_015408120.1">
    <property type="nucleotide sequence ID" value="NC_020388.1"/>
</dbReference>
<feature type="compositionally biased region" description="Low complexity" evidence="1">
    <location>
        <begin position="57"/>
        <end position="71"/>
    </location>
</feature>
<dbReference type="InterPro" id="IPR055519">
    <property type="entry name" value="DUF7093"/>
</dbReference>
<gene>
    <name evidence="2" type="ordered locus">Nmlp_1058</name>
</gene>